<dbReference type="Gene3D" id="2.30.29.30">
    <property type="entry name" value="Pleckstrin-homology domain (PH domain)/Phosphotyrosine-binding domain (PTB)"/>
    <property type="match status" value="1"/>
</dbReference>
<feature type="compositionally biased region" description="Low complexity" evidence="6">
    <location>
        <begin position="44"/>
        <end position="59"/>
    </location>
</feature>
<dbReference type="GO" id="GO:0005789">
    <property type="term" value="C:endoplasmic reticulum membrane"/>
    <property type="evidence" value="ECO:0007669"/>
    <property type="project" value="TreeGrafter"/>
</dbReference>
<dbReference type="Pfam" id="PF16016">
    <property type="entry name" value="VASt"/>
    <property type="match status" value="1"/>
</dbReference>
<dbReference type="EMBL" id="CP144103">
    <property type="protein sequence ID" value="WWC89636.1"/>
    <property type="molecule type" value="Genomic_DNA"/>
</dbReference>
<evidence type="ECO:0000256" key="7">
    <source>
        <dbReference type="SAM" id="Phobius"/>
    </source>
</evidence>
<feature type="region of interest" description="Disordered" evidence="6">
    <location>
        <begin position="1"/>
        <end position="59"/>
    </location>
</feature>
<evidence type="ECO:0000313" key="10">
    <source>
        <dbReference type="Proteomes" id="UP001355207"/>
    </source>
</evidence>
<gene>
    <name evidence="9" type="ORF">L201_004561</name>
</gene>
<dbReference type="GO" id="GO:0032934">
    <property type="term" value="F:sterol binding"/>
    <property type="evidence" value="ECO:0007669"/>
    <property type="project" value="TreeGrafter"/>
</dbReference>
<evidence type="ECO:0000256" key="1">
    <source>
        <dbReference type="ARBA" id="ARBA00004167"/>
    </source>
</evidence>
<dbReference type="PROSITE" id="PS51778">
    <property type="entry name" value="VAST"/>
    <property type="match status" value="1"/>
</dbReference>
<dbReference type="GO" id="GO:0005886">
    <property type="term" value="C:plasma membrane"/>
    <property type="evidence" value="ECO:0007669"/>
    <property type="project" value="TreeGrafter"/>
</dbReference>
<keyword evidence="3 7" id="KW-0812">Transmembrane</keyword>
<accession>A0AAX4JW11</accession>
<dbReference type="GeneID" id="91095231"/>
<organism evidence="9 10">
    <name type="scientific">Kwoniella dendrophila CBS 6074</name>
    <dbReference type="NCBI Taxonomy" id="1295534"/>
    <lineage>
        <taxon>Eukaryota</taxon>
        <taxon>Fungi</taxon>
        <taxon>Dikarya</taxon>
        <taxon>Basidiomycota</taxon>
        <taxon>Agaricomycotina</taxon>
        <taxon>Tremellomycetes</taxon>
        <taxon>Tremellales</taxon>
        <taxon>Cryptococcaceae</taxon>
        <taxon>Kwoniella</taxon>
    </lineage>
</organism>
<feature type="domain" description="VASt" evidence="8">
    <location>
        <begin position="268"/>
        <end position="442"/>
    </location>
</feature>
<dbReference type="InterPro" id="IPR004182">
    <property type="entry name" value="GRAM"/>
</dbReference>
<evidence type="ECO:0000256" key="6">
    <source>
        <dbReference type="SAM" id="MobiDB-lite"/>
    </source>
</evidence>
<feature type="region of interest" description="Disordered" evidence="6">
    <location>
        <begin position="233"/>
        <end position="264"/>
    </location>
</feature>
<evidence type="ECO:0000256" key="4">
    <source>
        <dbReference type="ARBA" id="ARBA00022989"/>
    </source>
</evidence>
<keyword evidence="10" id="KW-1185">Reference proteome</keyword>
<dbReference type="AlphaFoldDB" id="A0AAX4JW11"/>
<keyword evidence="5 7" id="KW-0472">Membrane</keyword>
<dbReference type="Pfam" id="PF02893">
    <property type="entry name" value="GRAM"/>
    <property type="match status" value="1"/>
</dbReference>
<dbReference type="GO" id="GO:0032366">
    <property type="term" value="P:intracellular sterol transport"/>
    <property type="evidence" value="ECO:0007669"/>
    <property type="project" value="TreeGrafter"/>
</dbReference>
<dbReference type="RefSeq" id="XP_066076399.1">
    <property type="nucleotide sequence ID" value="XM_066220302.1"/>
</dbReference>
<dbReference type="GO" id="GO:0120015">
    <property type="term" value="F:sterol transfer activity"/>
    <property type="evidence" value="ECO:0007669"/>
    <property type="project" value="TreeGrafter"/>
</dbReference>
<reference evidence="9 10" key="1">
    <citation type="submission" date="2024-01" db="EMBL/GenBank/DDBJ databases">
        <title>Comparative genomics of Cryptococcus and Kwoniella reveals pathogenesis evolution and contrasting modes of karyotype evolution via chromosome fusion or intercentromeric recombination.</title>
        <authorList>
            <person name="Coelho M.A."/>
            <person name="David-Palma M."/>
            <person name="Shea T."/>
            <person name="Bowers K."/>
            <person name="McGinley-Smith S."/>
            <person name="Mohammad A.W."/>
            <person name="Gnirke A."/>
            <person name="Yurkov A.M."/>
            <person name="Nowrousian M."/>
            <person name="Sun S."/>
            <person name="Cuomo C.A."/>
            <person name="Heitman J."/>
        </authorList>
    </citation>
    <scope>NUCLEOTIDE SEQUENCE [LARGE SCALE GENOMIC DNA]</scope>
    <source>
        <strain evidence="9 10">CBS 6074</strain>
    </source>
</reference>
<sequence length="507" mass="57034">MEEPVPPAATVSSPAELALEGKAPNDIETRSRGLSVGTTYSTANNSLSPSSTNQSSSSSFVSTVSTKASDSNLNQRQNEFEKNFTKKIEEEPITAFGADSVEYENFVLPDDHMTILATQAADLQAAILVHGRICLTRYHVCFRSNIIGIITMKVHALSNITSVKKGTTAKWIQNAIYLKVLEVDEDGQEVERDYNYGSLRFRDMLYDSVMECWKIRAPQRYEEFMKKEAIENGEELDDGDDEEDDVGVTSADGTTAPAIKKTSGSGEHYQELALNVKVPLELDQVYNLLYHNRDFTTDFYTNEKKLTELKISQWEDEPGTGNKRRTLNYVMHMNNTIGPKSSNCNGIENIVIADPEKAYEIVSETQTPDIPSGKSFKIRTRTCLTHDSLHHKQATKIHCTTQVDWSASSMLKSTITPAVIKGQKEHHRQLLEFMTNWVKQHPDDFKGVDSSQVEVKHETEVEHRPEMDTVNEKVGKTIMGHAREIPENPVMLVITVMFAVLLFLYIK</sequence>
<evidence type="ECO:0000256" key="5">
    <source>
        <dbReference type="ARBA" id="ARBA00023136"/>
    </source>
</evidence>
<proteinExistence type="inferred from homology"/>
<feature type="transmembrane region" description="Helical" evidence="7">
    <location>
        <begin position="489"/>
        <end position="506"/>
    </location>
</feature>
<dbReference type="InterPro" id="IPR011993">
    <property type="entry name" value="PH-like_dom_sf"/>
</dbReference>
<name>A0AAX4JW11_9TREE</name>
<dbReference type="InterPro" id="IPR031968">
    <property type="entry name" value="VASt"/>
</dbReference>
<evidence type="ECO:0000259" key="8">
    <source>
        <dbReference type="PROSITE" id="PS51778"/>
    </source>
</evidence>
<evidence type="ECO:0000313" key="9">
    <source>
        <dbReference type="EMBL" id="WWC89636.1"/>
    </source>
</evidence>
<dbReference type="PANTHER" id="PTHR23319">
    <property type="entry name" value="GRAM DOMAIN CONTAINING 1B, ISOFORM E"/>
    <property type="match status" value="1"/>
</dbReference>
<comment type="subcellular location">
    <subcellularLocation>
        <location evidence="1">Membrane</location>
        <topology evidence="1">Single-pass membrane protein</topology>
    </subcellularLocation>
</comment>
<dbReference type="InterPro" id="IPR051482">
    <property type="entry name" value="Cholesterol_transport"/>
</dbReference>
<comment type="similarity">
    <text evidence="2">Belongs to the YSP2 family.</text>
</comment>
<evidence type="ECO:0000256" key="3">
    <source>
        <dbReference type="ARBA" id="ARBA00022692"/>
    </source>
</evidence>
<feature type="compositionally biased region" description="Acidic residues" evidence="6">
    <location>
        <begin position="233"/>
        <end position="246"/>
    </location>
</feature>
<dbReference type="GO" id="GO:0140268">
    <property type="term" value="C:endoplasmic reticulum-plasma membrane contact site"/>
    <property type="evidence" value="ECO:0007669"/>
    <property type="project" value="TreeGrafter"/>
</dbReference>
<protein>
    <recommendedName>
        <fullName evidence="8">VASt domain-containing protein</fullName>
    </recommendedName>
</protein>
<keyword evidence="4 7" id="KW-1133">Transmembrane helix</keyword>
<dbReference type="Proteomes" id="UP001355207">
    <property type="component" value="Chromosome 6"/>
</dbReference>
<evidence type="ECO:0000256" key="2">
    <source>
        <dbReference type="ARBA" id="ARBA00006582"/>
    </source>
</evidence>
<dbReference type="PANTHER" id="PTHR23319:SF4">
    <property type="entry name" value="GRAM DOMAIN CONTAINING 1B, ISOFORM E"/>
    <property type="match status" value="1"/>
</dbReference>